<dbReference type="Proteomes" id="UP001154282">
    <property type="component" value="Unassembled WGS sequence"/>
</dbReference>
<dbReference type="AlphaFoldDB" id="A0AAV0QEM8"/>
<sequence length="134" mass="15056">MAMCQGNHFLLTQSTDWIEIPESLLLPSSGNPIHTITSTVYPDFAQRFHNVSYLTERSIITPTNAMSTEINSHMLALIPGMPRHIFLVVTVFIQMQVIQTDSKLNIPLNSLIPCPSMAALNIRLISRYLLQLCC</sequence>
<accession>A0AAV0QEM8</accession>
<organism evidence="1 2">
    <name type="scientific">Linum tenue</name>
    <dbReference type="NCBI Taxonomy" id="586396"/>
    <lineage>
        <taxon>Eukaryota</taxon>
        <taxon>Viridiplantae</taxon>
        <taxon>Streptophyta</taxon>
        <taxon>Embryophyta</taxon>
        <taxon>Tracheophyta</taxon>
        <taxon>Spermatophyta</taxon>
        <taxon>Magnoliopsida</taxon>
        <taxon>eudicotyledons</taxon>
        <taxon>Gunneridae</taxon>
        <taxon>Pentapetalae</taxon>
        <taxon>rosids</taxon>
        <taxon>fabids</taxon>
        <taxon>Malpighiales</taxon>
        <taxon>Linaceae</taxon>
        <taxon>Linum</taxon>
    </lineage>
</organism>
<dbReference type="EMBL" id="CAMGYJ010000009">
    <property type="protein sequence ID" value="CAI0543872.1"/>
    <property type="molecule type" value="Genomic_DNA"/>
</dbReference>
<gene>
    <name evidence="1" type="ORF">LITE_LOCUS42978</name>
</gene>
<protein>
    <recommendedName>
        <fullName evidence="3">ATP-dependent DNA helicase</fullName>
    </recommendedName>
</protein>
<evidence type="ECO:0000313" key="1">
    <source>
        <dbReference type="EMBL" id="CAI0543872.1"/>
    </source>
</evidence>
<evidence type="ECO:0008006" key="3">
    <source>
        <dbReference type="Google" id="ProtNLM"/>
    </source>
</evidence>
<proteinExistence type="predicted"/>
<keyword evidence="2" id="KW-1185">Reference proteome</keyword>
<reference evidence="1" key="1">
    <citation type="submission" date="2022-08" db="EMBL/GenBank/DDBJ databases">
        <authorList>
            <person name="Gutierrez-Valencia J."/>
        </authorList>
    </citation>
    <scope>NUCLEOTIDE SEQUENCE</scope>
</reference>
<comment type="caution">
    <text evidence="1">The sequence shown here is derived from an EMBL/GenBank/DDBJ whole genome shotgun (WGS) entry which is preliminary data.</text>
</comment>
<name>A0AAV0QEM8_9ROSI</name>
<evidence type="ECO:0000313" key="2">
    <source>
        <dbReference type="Proteomes" id="UP001154282"/>
    </source>
</evidence>